<keyword evidence="2" id="KW-1185">Reference proteome</keyword>
<dbReference type="Gramene" id="LPERR06G18950.1">
    <property type="protein sequence ID" value="LPERR06G18950.1"/>
    <property type="gene ID" value="LPERR06G18950"/>
</dbReference>
<organism evidence="1 2">
    <name type="scientific">Leersia perrieri</name>
    <dbReference type="NCBI Taxonomy" id="77586"/>
    <lineage>
        <taxon>Eukaryota</taxon>
        <taxon>Viridiplantae</taxon>
        <taxon>Streptophyta</taxon>
        <taxon>Embryophyta</taxon>
        <taxon>Tracheophyta</taxon>
        <taxon>Spermatophyta</taxon>
        <taxon>Magnoliopsida</taxon>
        <taxon>Liliopsida</taxon>
        <taxon>Poales</taxon>
        <taxon>Poaceae</taxon>
        <taxon>BOP clade</taxon>
        <taxon>Oryzoideae</taxon>
        <taxon>Oryzeae</taxon>
        <taxon>Oryzinae</taxon>
        <taxon>Leersia</taxon>
    </lineage>
</organism>
<name>A0A0D9WSM5_9ORYZ</name>
<reference evidence="1 2" key="1">
    <citation type="submission" date="2012-08" db="EMBL/GenBank/DDBJ databases">
        <title>Oryza genome evolution.</title>
        <authorList>
            <person name="Wing R.A."/>
        </authorList>
    </citation>
    <scope>NUCLEOTIDE SEQUENCE</scope>
</reference>
<reference evidence="1" key="3">
    <citation type="submission" date="2015-04" db="UniProtKB">
        <authorList>
            <consortium name="EnsemblPlants"/>
        </authorList>
    </citation>
    <scope>IDENTIFICATION</scope>
</reference>
<accession>A0A0D9WSM5</accession>
<evidence type="ECO:0000313" key="1">
    <source>
        <dbReference type="EnsemblPlants" id="LPERR06G18950.1"/>
    </source>
</evidence>
<dbReference type="EnsemblPlants" id="LPERR06G18950.1">
    <property type="protein sequence ID" value="LPERR06G18950.1"/>
    <property type="gene ID" value="LPERR06G18950"/>
</dbReference>
<protein>
    <submittedName>
        <fullName evidence="1">Uncharacterized protein</fullName>
    </submittedName>
</protein>
<proteinExistence type="predicted"/>
<reference evidence="2" key="2">
    <citation type="submission" date="2013-12" db="EMBL/GenBank/DDBJ databases">
        <authorList>
            <person name="Yu Y."/>
            <person name="Lee S."/>
            <person name="de Baynast K."/>
            <person name="Wissotski M."/>
            <person name="Liu L."/>
            <person name="Talag J."/>
            <person name="Goicoechea J."/>
            <person name="Angelova A."/>
            <person name="Jetty R."/>
            <person name="Kudrna D."/>
            <person name="Golser W."/>
            <person name="Rivera L."/>
            <person name="Zhang J."/>
            <person name="Wing R."/>
        </authorList>
    </citation>
    <scope>NUCLEOTIDE SEQUENCE</scope>
</reference>
<dbReference type="Proteomes" id="UP000032180">
    <property type="component" value="Chromosome 6"/>
</dbReference>
<dbReference type="HOGENOM" id="CLU_2323825_0_0_1"/>
<dbReference type="AlphaFoldDB" id="A0A0D9WSM5"/>
<sequence length="99" mass="10815">MRRVFHVAAIALDFRFFGSSPATSWVSHHIGMEFTALPAADSAAPDVAGGLAPQEVTGCSYFLLGHATMNDSSILLICHVNYVADVQLFLPEERHKKTR</sequence>
<evidence type="ECO:0000313" key="2">
    <source>
        <dbReference type="Proteomes" id="UP000032180"/>
    </source>
</evidence>